<gene>
    <name evidence="1" type="ORF">UFOVP340_58</name>
</gene>
<name>A0A6J5LYJ5_9CAUD</name>
<proteinExistence type="predicted"/>
<dbReference type="EMBL" id="LR796350">
    <property type="protein sequence ID" value="CAB4139605.1"/>
    <property type="molecule type" value="Genomic_DNA"/>
</dbReference>
<reference evidence="1" key="1">
    <citation type="submission" date="2020-04" db="EMBL/GenBank/DDBJ databases">
        <authorList>
            <person name="Chiriac C."/>
            <person name="Salcher M."/>
            <person name="Ghai R."/>
            <person name="Kavagutti S V."/>
        </authorList>
    </citation>
    <scope>NUCLEOTIDE SEQUENCE</scope>
</reference>
<protein>
    <submittedName>
        <fullName evidence="1">Uncharacterized protein</fullName>
    </submittedName>
</protein>
<organism evidence="1">
    <name type="scientific">uncultured Caudovirales phage</name>
    <dbReference type="NCBI Taxonomy" id="2100421"/>
    <lineage>
        <taxon>Viruses</taxon>
        <taxon>Duplodnaviria</taxon>
        <taxon>Heunggongvirae</taxon>
        <taxon>Uroviricota</taxon>
        <taxon>Caudoviricetes</taxon>
        <taxon>Peduoviridae</taxon>
        <taxon>Maltschvirus</taxon>
        <taxon>Maltschvirus maltsch</taxon>
    </lineage>
</organism>
<accession>A0A6J5LYJ5</accession>
<sequence length="103" mass="11980">MERITKSRLDHRINILNQMLRLPATAYTKQEDGSLKQNEGHIYVQSLYNGYAIEQMCASGSRNVRERIFTARECWEVLGGMIEGVYYASKYFDLVRKDQTPNV</sequence>
<evidence type="ECO:0000313" key="1">
    <source>
        <dbReference type="EMBL" id="CAB4139605.1"/>
    </source>
</evidence>